<keyword evidence="2" id="KW-1185">Reference proteome</keyword>
<reference evidence="1 2" key="1">
    <citation type="submission" date="2020-02" db="EMBL/GenBank/DDBJ databases">
        <authorList>
            <person name="Ma Q."/>
            <person name="Huang Y."/>
            <person name="Song X."/>
            <person name="Pei D."/>
        </authorList>
    </citation>
    <scope>NUCLEOTIDE SEQUENCE [LARGE SCALE GENOMIC DNA]</scope>
    <source>
        <strain evidence="1">Sxm20200214</strain>
        <tissue evidence="1">Leaf</tissue>
    </source>
</reference>
<protein>
    <submittedName>
        <fullName evidence="1">Uncharacterized protein</fullName>
    </submittedName>
</protein>
<accession>A0A8X7VAP8</accession>
<evidence type="ECO:0000313" key="1">
    <source>
        <dbReference type="EMBL" id="KAG2307806.1"/>
    </source>
</evidence>
<evidence type="ECO:0000313" key="2">
    <source>
        <dbReference type="Proteomes" id="UP000886595"/>
    </source>
</evidence>
<dbReference type="EMBL" id="JAAMPC010000006">
    <property type="protein sequence ID" value="KAG2307806.1"/>
    <property type="molecule type" value="Genomic_DNA"/>
</dbReference>
<sequence>MEGGSTERREWIPWVMKLGGSSEEVTSNKSRIEVKGSVSKGGFGNGGAKVRANIIKTMEERKKKILDSGGHTNGGHNRDKTLISHRLERKRITQNINFCL</sequence>
<dbReference type="AlphaFoldDB" id="A0A8X7VAP8"/>
<name>A0A8X7VAP8_BRACI</name>
<proteinExistence type="predicted"/>
<organism evidence="1 2">
    <name type="scientific">Brassica carinata</name>
    <name type="common">Ethiopian mustard</name>
    <name type="synonym">Abyssinian cabbage</name>
    <dbReference type="NCBI Taxonomy" id="52824"/>
    <lineage>
        <taxon>Eukaryota</taxon>
        <taxon>Viridiplantae</taxon>
        <taxon>Streptophyta</taxon>
        <taxon>Embryophyta</taxon>
        <taxon>Tracheophyta</taxon>
        <taxon>Spermatophyta</taxon>
        <taxon>Magnoliopsida</taxon>
        <taxon>eudicotyledons</taxon>
        <taxon>Gunneridae</taxon>
        <taxon>Pentapetalae</taxon>
        <taxon>rosids</taxon>
        <taxon>malvids</taxon>
        <taxon>Brassicales</taxon>
        <taxon>Brassicaceae</taxon>
        <taxon>Brassiceae</taxon>
        <taxon>Brassica</taxon>
    </lineage>
</organism>
<comment type="caution">
    <text evidence="1">The sequence shown here is derived from an EMBL/GenBank/DDBJ whole genome shotgun (WGS) entry which is preliminary data.</text>
</comment>
<gene>
    <name evidence="1" type="ORF">Bca52824_027554</name>
</gene>
<dbReference type="Proteomes" id="UP000886595">
    <property type="component" value="Unassembled WGS sequence"/>
</dbReference>